<comment type="caution">
    <text evidence="1">The sequence shown here is derived from an EMBL/GenBank/DDBJ whole genome shotgun (WGS) entry which is preliminary data.</text>
</comment>
<proteinExistence type="predicted"/>
<reference evidence="1" key="1">
    <citation type="journal article" date="2015" name="Nature">
        <title>Complex archaea that bridge the gap between prokaryotes and eukaryotes.</title>
        <authorList>
            <person name="Spang A."/>
            <person name="Saw J.H."/>
            <person name="Jorgensen S.L."/>
            <person name="Zaremba-Niedzwiedzka K."/>
            <person name="Martijn J."/>
            <person name="Lind A.E."/>
            <person name="van Eijk R."/>
            <person name="Schleper C."/>
            <person name="Guy L."/>
            <person name="Ettema T.J."/>
        </authorList>
    </citation>
    <scope>NUCLEOTIDE SEQUENCE</scope>
</reference>
<dbReference type="EMBL" id="LAZR01017523">
    <property type="protein sequence ID" value="KKM00058.1"/>
    <property type="molecule type" value="Genomic_DNA"/>
</dbReference>
<protein>
    <submittedName>
        <fullName evidence="1">Uncharacterized protein</fullName>
    </submittedName>
</protein>
<dbReference type="AlphaFoldDB" id="A0A0F9JM76"/>
<name>A0A0F9JM76_9ZZZZ</name>
<evidence type="ECO:0000313" key="1">
    <source>
        <dbReference type="EMBL" id="KKM00058.1"/>
    </source>
</evidence>
<organism evidence="1">
    <name type="scientific">marine sediment metagenome</name>
    <dbReference type="NCBI Taxonomy" id="412755"/>
    <lineage>
        <taxon>unclassified sequences</taxon>
        <taxon>metagenomes</taxon>
        <taxon>ecological metagenomes</taxon>
    </lineage>
</organism>
<gene>
    <name evidence="1" type="ORF">LCGC14_1808250</name>
</gene>
<sequence>MDLGSRIDAEKILFDFDMDNVHPEELNNHMIRSIITNMTENKNGVVICHAEKIDLMAVADALAKGKSVVLLNGRQ</sequence>
<accession>A0A0F9JM76</accession>